<dbReference type="PROSITE" id="PS50878">
    <property type="entry name" value="RT_POL"/>
    <property type="match status" value="1"/>
</dbReference>
<comment type="caution">
    <text evidence="1">The sequence shown here is derived from an EMBL/GenBank/DDBJ whole genome shotgun (WGS) entry which is preliminary data.</text>
</comment>
<sequence>MYDEWLKNMDEGKITGLVSLDIKKAFDSINHHILMLKMKDQFGIRENELNWFTSSLTDRQQVCCVNDHISSWKSIESGVPQGSILGPLMFLSYINDLPQYLKFTTPGLYADDTQIFASSDNYDELVELLNSDLKNISRWLSDNKLQHHTTKTKLMLIGSR</sequence>
<dbReference type="InterPro" id="IPR043502">
    <property type="entry name" value="DNA/RNA_pol_sf"/>
</dbReference>
<accession>A0A6S7G6Y3</accession>
<evidence type="ECO:0000313" key="2">
    <source>
        <dbReference type="Proteomes" id="UP001152795"/>
    </source>
</evidence>
<protein>
    <submittedName>
        <fullName evidence="1">Uncharacterized protein</fullName>
    </submittedName>
</protein>
<reference evidence="1" key="1">
    <citation type="submission" date="2020-04" db="EMBL/GenBank/DDBJ databases">
        <authorList>
            <person name="Alioto T."/>
            <person name="Alioto T."/>
            <person name="Gomez Garrido J."/>
        </authorList>
    </citation>
    <scope>NUCLEOTIDE SEQUENCE</scope>
    <source>
        <strain evidence="1">A484AB</strain>
    </source>
</reference>
<dbReference type="EMBL" id="CACRXK020001219">
    <property type="protein sequence ID" value="CAB3987708.1"/>
    <property type="molecule type" value="Genomic_DNA"/>
</dbReference>
<dbReference type="SUPFAM" id="SSF56672">
    <property type="entry name" value="DNA/RNA polymerases"/>
    <property type="match status" value="1"/>
</dbReference>
<name>A0A6S7G6Y3_PARCT</name>
<dbReference type="OrthoDB" id="3261222at2759"/>
<dbReference type="InterPro" id="IPR000477">
    <property type="entry name" value="RT_dom"/>
</dbReference>
<dbReference type="Pfam" id="PF00078">
    <property type="entry name" value="RVT_1"/>
    <property type="match status" value="1"/>
</dbReference>
<proteinExistence type="predicted"/>
<evidence type="ECO:0000313" key="1">
    <source>
        <dbReference type="EMBL" id="CAB3987708.1"/>
    </source>
</evidence>
<dbReference type="PANTHER" id="PTHR33332">
    <property type="entry name" value="REVERSE TRANSCRIPTASE DOMAIN-CONTAINING PROTEIN"/>
    <property type="match status" value="1"/>
</dbReference>
<keyword evidence="2" id="KW-1185">Reference proteome</keyword>
<organism evidence="1 2">
    <name type="scientific">Paramuricea clavata</name>
    <name type="common">Red gorgonian</name>
    <name type="synonym">Violescent sea-whip</name>
    <dbReference type="NCBI Taxonomy" id="317549"/>
    <lineage>
        <taxon>Eukaryota</taxon>
        <taxon>Metazoa</taxon>
        <taxon>Cnidaria</taxon>
        <taxon>Anthozoa</taxon>
        <taxon>Octocorallia</taxon>
        <taxon>Malacalcyonacea</taxon>
        <taxon>Plexauridae</taxon>
        <taxon>Paramuricea</taxon>
    </lineage>
</organism>
<gene>
    <name evidence="1" type="ORF">PACLA_8A033677</name>
</gene>
<dbReference type="AlphaFoldDB" id="A0A6S7G6Y3"/>
<dbReference type="Proteomes" id="UP001152795">
    <property type="component" value="Unassembled WGS sequence"/>
</dbReference>